<accession>A0A2V3A1S6</accession>
<keyword evidence="3" id="KW-0813">Transport</keyword>
<dbReference type="OrthoDB" id="2716906at2"/>
<sequence>MDGSNEKISSTQAAIALTMTITGVGIVTLPRALAEEVQTPDIWISMIIGGGISIVVAFFITKVCLQFKGITIYQFSPILVGKSAGLVCNLFIILYFILLAGYQARSMAEVLRAYLLDKTPLGVMIIVYISVGVYIVISGIYSIAKLLQIYFPVVLVFILFMIGISITNIDFNNLRPVLGEGFKPVIKGVKPTTLSLAGAEIYLILMAYMEQPKKAMKAAAVGLLITVFFYILIVVAVIGALTVDEVRLLTWPTIELVKSIEMKLFFLERLESFFIILWVITTFTSFIMNFYLASLGLSQAFKRTYKPFVYGLVPVIYICAMYPEDINRLFKLGDFIGNMSIAVAGVIPVLFLLIAFIRRKRNAKN</sequence>
<comment type="caution">
    <text evidence="9">The sequence shown here is derived from an EMBL/GenBank/DDBJ whole genome shotgun (WGS) entry which is preliminary data.</text>
</comment>
<dbReference type="PANTHER" id="PTHR34975">
    <property type="entry name" value="SPORE GERMINATION PROTEIN A2"/>
    <property type="match status" value="1"/>
</dbReference>
<name>A0A2V3A1S6_9BACI</name>
<evidence type="ECO:0000256" key="4">
    <source>
        <dbReference type="ARBA" id="ARBA00022544"/>
    </source>
</evidence>
<feature type="transmembrane region" description="Helical" evidence="8">
    <location>
        <begin position="121"/>
        <end position="142"/>
    </location>
</feature>
<dbReference type="InterPro" id="IPR004761">
    <property type="entry name" value="Spore_GerAB"/>
</dbReference>
<evidence type="ECO:0000313" key="10">
    <source>
        <dbReference type="Proteomes" id="UP000247150"/>
    </source>
</evidence>
<dbReference type="Proteomes" id="UP000247150">
    <property type="component" value="Unassembled WGS sequence"/>
</dbReference>
<protein>
    <submittedName>
        <fullName evidence="9">Spore germination protein</fullName>
    </submittedName>
</protein>
<keyword evidence="5 8" id="KW-0812">Transmembrane</keyword>
<evidence type="ECO:0000256" key="7">
    <source>
        <dbReference type="ARBA" id="ARBA00023136"/>
    </source>
</evidence>
<feature type="transmembrane region" description="Helical" evidence="8">
    <location>
        <begin position="189"/>
        <end position="208"/>
    </location>
</feature>
<dbReference type="GO" id="GO:0016020">
    <property type="term" value="C:membrane"/>
    <property type="evidence" value="ECO:0007669"/>
    <property type="project" value="UniProtKB-SubCell"/>
</dbReference>
<feature type="transmembrane region" description="Helical" evidence="8">
    <location>
        <begin position="77"/>
        <end position="101"/>
    </location>
</feature>
<dbReference type="EMBL" id="QGTW01000004">
    <property type="protein sequence ID" value="PWW29652.1"/>
    <property type="molecule type" value="Genomic_DNA"/>
</dbReference>
<evidence type="ECO:0000256" key="2">
    <source>
        <dbReference type="ARBA" id="ARBA00007998"/>
    </source>
</evidence>
<evidence type="ECO:0000256" key="1">
    <source>
        <dbReference type="ARBA" id="ARBA00004141"/>
    </source>
</evidence>
<comment type="subcellular location">
    <subcellularLocation>
        <location evidence="1">Membrane</location>
        <topology evidence="1">Multi-pass membrane protein</topology>
    </subcellularLocation>
</comment>
<dbReference type="Pfam" id="PF03845">
    <property type="entry name" value="Spore_permease"/>
    <property type="match status" value="1"/>
</dbReference>
<dbReference type="GO" id="GO:0009847">
    <property type="term" value="P:spore germination"/>
    <property type="evidence" value="ECO:0007669"/>
    <property type="project" value="InterPro"/>
</dbReference>
<keyword evidence="4" id="KW-0309">Germination</keyword>
<feature type="transmembrane region" description="Helical" evidence="8">
    <location>
        <begin position="12"/>
        <end position="30"/>
    </location>
</feature>
<dbReference type="NCBIfam" id="TIGR00912">
    <property type="entry name" value="2A0309"/>
    <property type="match status" value="1"/>
</dbReference>
<proteinExistence type="inferred from homology"/>
<dbReference type="Gene3D" id="1.20.1740.10">
    <property type="entry name" value="Amino acid/polyamine transporter I"/>
    <property type="match status" value="1"/>
</dbReference>
<feature type="transmembrane region" description="Helical" evidence="8">
    <location>
        <begin position="42"/>
        <end position="65"/>
    </location>
</feature>
<gene>
    <name evidence="9" type="ORF">DFO73_104294</name>
</gene>
<keyword evidence="6 8" id="KW-1133">Transmembrane helix</keyword>
<comment type="similarity">
    <text evidence="2">Belongs to the amino acid-polyamine-organocation (APC) superfamily. Spore germination protein (SGP) (TC 2.A.3.9) family.</text>
</comment>
<organism evidence="9 10">
    <name type="scientific">Cytobacillus oceanisediminis</name>
    <dbReference type="NCBI Taxonomy" id="665099"/>
    <lineage>
        <taxon>Bacteria</taxon>
        <taxon>Bacillati</taxon>
        <taxon>Bacillota</taxon>
        <taxon>Bacilli</taxon>
        <taxon>Bacillales</taxon>
        <taxon>Bacillaceae</taxon>
        <taxon>Cytobacillus</taxon>
    </lineage>
</organism>
<reference evidence="9 10" key="1">
    <citation type="submission" date="2018-05" db="EMBL/GenBank/DDBJ databases">
        <title>Freshwater and sediment microbial communities from various areas in North America, analyzing microbe dynamics in response to fracking.</title>
        <authorList>
            <person name="Lamendella R."/>
        </authorList>
    </citation>
    <scope>NUCLEOTIDE SEQUENCE [LARGE SCALE GENOMIC DNA]</scope>
    <source>
        <strain evidence="9 10">15_TX</strain>
    </source>
</reference>
<feature type="transmembrane region" description="Helical" evidence="8">
    <location>
        <begin position="272"/>
        <end position="292"/>
    </location>
</feature>
<keyword evidence="7 8" id="KW-0472">Membrane</keyword>
<evidence type="ECO:0000256" key="5">
    <source>
        <dbReference type="ARBA" id="ARBA00022692"/>
    </source>
</evidence>
<feature type="transmembrane region" description="Helical" evidence="8">
    <location>
        <begin position="304"/>
        <end position="323"/>
    </location>
</feature>
<evidence type="ECO:0000313" key="9">
    <source>
        <dbReference type="EMBL" id="PWW29652.1"/>
    </source>
</evidence>
<evidence type="ECO:0000256" key="3">
    <source>
        <dbReference type="ARBA" id="ARBA00022448"/>
    </source>
</evidence>
<dbReference type="RefSeq" id="WP_110064701.1">
    <property type="nucleotide sequence ID" value="NZ_QGTW01000004.1"/>
</dbReference>
<feature type="transmembrane region" description="Helical" evidence="8">
    <location>
        <begin position="220"/>
        <end position="243"/>
    </location>
</feature>
<feature type="transmembrane region" description="Helical" evidence="8">
    <location>
        <begin position="335"/>
        <end position="357"/>
    </location>
</feature>
<dbReference type="AlphaFoldDB" id="A0A2V3A1S6"/>
<evidence type="ECO:0000256" key="6">
    <source>
        <dbReference type="ARBA" id="ARBA00022989"/>
    </source>
</evidence>
<feature type="transmembrane region" description="Helical" evidence="8">
    <location>
        <begin position="149"/>
        <end position="169"/>
    </location>
</feature>
<evidence type="ECO:0000256" key="8">
    <source>
        <dbReference type="SAM" id="Phobius"/>
    </source>
</evidence>
<dbReference type="PANTHER" id="PTHR34975:SF2">
    <property type="entry name" value="SPORE GERMINATION PROTEIN A2"/>
    <property type="match status" value="1"/>
</dbReference>